<dbReference type="RefSeq" id="WP_063175405.1">
    <property type="nucleotide sequence ID" value="NZ_FNYS01000020.1"/>
</dbReference>
<proteinExistence type="predicted"/>
<evidence type="ECO:0000259" key="1">
    <source>
        <dbReference type="Pfam" id="PF21956"/>
    </source>
</evidence>
<protein>
    <recommendedName>
        <fullName evidence="1">DUF6922 domain-containing protein</fullName>
    </recommendedName>
</protein>
<sequence>MNITSLNLAEMPRVFFWDVDIESLDLKRDYFFIISRILSFTTVEFLCNNIDIIRTQFDMQIIQQVLENTSEIISEDIYKLMSETYDIPNYSHCVNIPV</sequence>
<feature type="domain" description="DUF6922" evidence="1">
    <location>
        <begin position="12"/>
        <end position="42"/>
    </location>
</feature>
<dbReference type="EMBL" id="FNYS01000020">
    <property type="protein sequence ID" value="SEJ26473.1"/>
    <property type="molecule type" value="Genomic_DNA"/>
</dbReference>
<dbReference type="InterPro" id="IPR053830">
    <property type="entry name" value="DUF6922"/>
</dbReference>
<dbReference type="AlphaFoldDB" id="A0A1H6XBE6"/>
<gene>
    <name evidence="2" type="ORF">SAMN04488018_12034</name>
</gene>
<reference evidence="2 3" key="1">
    <citation type="submission" date="2016-10" db="EMBL/GenBank/DDBJ databases">
        <authorList>
            <person name="de Groot N.N."/>
        </authorList>
    </citation>
    <scope>NUCLEOTIDE SEQUENCE [LARGE SCALE GENOMIC DNA]</scope>
    <source>
        <strain evidence="2 3">DSM 23048</strain>
    </source>
</reference>
<evidence type="ECO:0000313" key="3">
    <source>
        <dbReference type="Proteomes" id="UP000183077"/>
    </source>
</evidence>
<organism evidence="2 3">
    <name type="scientific">Myroides marinus</name>
    <dbReference type="NCBI Taxonomy" id="703342"/>
    <lineage>
        <taxon>Bacteria</taxon>
        <taxon>Pseudomonadati</taxon>
        <taxon>Bacteroidota</taxon>
        <taxon>Flavobacteriia</taxon>
        <taxon>Flavobacteriales</taxon>
        <taxon>Flavobacteriaceae</taxon>
        <taxon>Myroides</taxon>
    </lineage>
</organism>
<evidence type="ECO:0000313" key="2">
    <source>
        <dbReference type="EMBL" id="SEJ26473.1"/>
    </source>
</evidence>
<dbReference type="GeneID" id="82258254"/>
<dbReference type="Pfam" id="PF21956">
    <property type="entry name" value="DUF6922"/>
    <property type="match status" value="1"/>
</dbReference>
<name>A0A1H6XBE6_9FLAO</name>
<dbReference type="Proteomes" id="UP000183077">
    <property type="component" value="Unassembled WGS sequence"/>
</dbReference>
<accession>A0A1H6XBE6</accession>